<reference evidence="6 7" key="1">
    <citation type="submission" date="2018-11" db="EMBL/GenBank/DDBJ databases">
        <title>Sequencing the genomes of 1000 actinobacteria strains.</title>
        <authorList>
            <person name="Klenk H.-P."/>
        </authorList>
    </citation>
    <scope>NUCLEOTIDE SEQUENCE [LARGE SCALE GENOMIC DNA]</scope>
    <source>
        <strain evidence="6 7">DSM 43634</strain>
    </source>
</reference>
<sequence>MHVMTVPRPPAPWLIRPVKLPATTPPPLTGAWAPADTRLDDVEVLNVPGSHGPEDVVVSLEGHVFSGTEDGRIWRWPPDARPGAVPQQLTDTGGRPLGIEIDPRDGSLVVCDAYRGLLRVTPDGIIADLAHRAGGSRILFCNNAAVARDGVVYFTDSSHRFPVSHWRRDLLEHRPNGRVLAYDPGTDRTDVVAEGFYFPNGVALTPEEDALLLCETVAHRLLRLSLPDGTVRVLGDLPAYPDNMSAVGDGTYWIALASPRVAVAERLLPHPMLRRLAAVLPERLQPQPQPHTIAALVDGEGTVLRTLHGPAGRYVMTTGVRQHGDTLWLGSLTEKAIARTPLS</sequence>
<dbReference type="AlphaFoldDB" id="A0A3N1GEZ6"/>
<dbReference type="EMBL" id="RJKL01000001">
    <property type="protein sequence ID" value="ROP28902.1"/>
    <property type="molecule type" value="Genomic_DNA"/>
</dbReference>
<organism evidence="6 7">
    <name type="scientific">Couchioplanes caeruleus</name>
    <dbReference type="NCBI Taxonomy" id="56438"/>
    <lineage>
        <taxon>Bacteria</taxon>
        <taxon>Bacillati</taxon>
        <taxon>Actinomycetota</taxon>
        <taxon>Actinomycetes</taxon>
        <taxon>Micromonosporales</taxon>
        <taxon>Micromonosporaceae</taxon>
        <taxon>Couchioplanes</taxon>
    </lineage>
</organism>
<dbReference type="GO" id="GO:0016787">
    <property type="term" value="F:hydrolase activity"/>
    <property type="evidence" value="ECO:0007669"/>
    <property type="project" value="TreeGrafter"/>
</dbReference>
<dbReference type="Pfam" id="PF20067">
    <property type="entry name" value="SSL_N"/>
    <property type="match status" value="1"/>
</dbReference>
<dbReference type="PANTHER" id="PTHR10426:SF88">
    <property type="entry name" value="ADIPOCYTE PLASMA MEMBRANE-ASSOCIATED PROTEIN HEMOMUCIN-RELATED"/>
    <property type="match status" value="1"/>
</dbReference>
<comment type="similarity">
    <text evidence="1">Belongs to the strictosidine synthase family.</text>
</comment>
<keyword evidence="3" id="KW-0325">Glycoprotein</keyword>
<protein>
    <submittedName>
        <fullName evidence="6">Sugar lactone lactonase YvrE</fullName>
    </submittedName>
</protein>
<dbReference type="Pfam" id="PF03088">
    <property type="entry name" value="Str_synth"/>
    <property type="match status" value="1"/>
</dbReference>
<evidence type="ECO:0000313" key="6">
    <source>
        <dbReference type="EMBL" id="ROP28902.1"/>
    </source>
</evidence>
<dbReference type="Gene3D" id="2.120.10.30">
    <property type="entry name" value="TolB, C-terminal domain"/>
    <property type="match status" value="1"/>
</dbReference>
<feature type="region of interest" description="Disordered" evidence="4">
    <location>
        <begin position="77"/>
        <end position="97"/>
    </location>
</feature>
<dbReference type="InterPro" id="IPR018119">
    <property type="entry name" value="Strictosidine_synth_cons-reg"/>
</dbReference>
<name>A0A3N1GEZ6_9ACTN</name>
<feature type="domain" description="Strictosidine synthase conserved region" evidence="5">
    <location>
        <begin position="146"/>
        <end position="223"/>
    </location>
</feature>
<comment type="caution">
    <text evidence="6">The sequence shown here is derived from an EMBL/GenBank/DDBJ whole genome shotgun (WGS) entry which is preliminary data.</text>
</comment>
<evidence type="ECO:0000256" key="1">
    <source>
        <dbReference type="ARBA" id="ARBA00009191"/>
    </source>
</evidence>
<evidence type="ECO:0000256" key="3">
    <source>
        <dbReference type="ARBA" id="ARBA00023180"/>
    </source>
</evidence>
<evidence type="ECO:0000259" key="5">
    <source>
        <dbReference type="Pfam" id="PF03088"/>
    </source>
</evidence>
<evidence type="ECO:0000256" key="2">
    <source>
        <dbReference type="ARBA" id="ARBA00022553"/>
    </source>
</evidence>
<keyword evidence="2" id="KW-0597">Phosphoprotein</keyword>
<proteinExistence type="inferred from homology"/>
<gene>
    <name evidence="6" type="ORF">EDD30_1681</name>
</gene>
<dbReference type="PANTHER" id="PTHR10426">
    <property type="entry name" value="STRICTOSIDINE SYNTHASE-RELATED"/>
    <property type="match status" value="1"/>
</dbReference>
<dbReference type="Proteomes" id="UP000271683">
    <property type="component" value="Unassembled WGS sequence"/>
</dbReference>
<dbReference type="InterPro" id="IPR011042">
    <property type="entry name" value="6-blade_b-propeller_TolB-like"/>
</dbReference>
<accession>A0A3N1GEZ6</accession>
<evidence type="ECO:0000313" key="7">
    <source>
        <dbReference type="Proteomes" id="UP000271683"/>
    </source>
</evidence>
<evidence type="ECO:0000256" key="4">
    <source>
        <dbReference type="SAM" id="MobiDB-lite"/>
    </source>
</evidence>
<dbReference type="GO" id="GO:0012505">
    <property type="term" value="C:endomembrane system"/>
    <property type="evidence" value="ECO:0007669"/>
    <property type="project" value="TreeGrafter"/>
</dbReference>
<dbReference type="SUPFAM" id="SSF63829">
    <property type="entry name" value="Calcium-dependent phosphotriesterase"/>
    <property type="match status" value="1"/>
</dbReference>